<feature type="domain" description="Flagellar hook-length control protein-like C-terminal" evidence="2">
    <location>
        <begin position="356"/>
        <end position="427"/>
    </location>
</feature>
<name>A0A2T0VYT7_9LACT</name>
<proteinExistence type="predicted"/>
<keyword evidence="4" id="KW-1185">Reference proteome</keyword>
<protein>
    <submittedName>
        <fullName evidence="3">Flagellar hook-length control protein FliK</fullName>
    </submittedName>
</protein>
<keyword evidence="3" id="KW-0966">Cell projection</keyword>
<keyword evidence="3" id="KW-0969">Cilium</keyword>
<dbReference type="CDD" id="cd17470">
    <property type="entry name" value="T3SS_Flik_C"/>
    <property type="match status" value="1"/>
</dbReference>
<accession>A0A2T0VYT7</accession>
<keyword evidence="3" id="KW-0282">Flagellum</keyword>
<feature type="region of interest" description="Disordered" evidence="1">
    <location>
        <begin position="33"/>
        <end position="64"/>
    </location>
</feature>
<feature type="compositionally biased region" description="Basic and acidic residues" evidence="1">
    <location>
        <begin position="219"/>
        <end position="242"/>
    </location>
</feature>
<evidence type="ECO:0000259" key="2">
    <source>
        <dbReference type="Pfam" id="PF02120"/>
    </source>
</evidence>
<dbReference type="EMBL" id="PVTO01000028">
    <property type="protein sequence ID" value="PRY77505.1"/>
    <property type="molecule type" value="Genomic_DNA"/>
</dbReference>
<feature type="region of interest" description="Disordered" evidence="1">
    <location>
        <begin position="436"/>
        <end position="472"/>
    </location>
</feature>
<evidence type="ECO:0000313" key="4">
    <source>
        <dbReference type="Proteomes" id="UP000238205"/>
    </source>
</evidence>
<dbReference type="InterPro" id="IPR038610">
    <property type="entry name" value="FliK-like_C_sf"/>
</dbReference>
<dbReference type="InterPro" id="IPR021136">
    <property type="entry name" value="Flagellar_hook_control-like_C"/>
</dbReference>
<comment type="caution">
    <text evidence="3">The sequence shown here is derived from an EMBL/GenBank/DDBJ whole genome shotgun (WGS) entry which is preliminary data.</text>
</comment>
<dbReference type="AlphaFoldDB" id="A0A2T0VYT7"/>
<evidence type="ECO:0000256" key="1">
    <source>
        <dbReference type="SAM" id="MobiDB-lite"/>
    </source>
</evidence>
<dbReference type="OrthoDB" id="2165978at2"/>
<dbReference type="Pfam" id="PF02120">
    <property type="entry name" value="Flg_hook"/>
    <property type="match status" value="1"/>
</dbReference>
<feature type="region of interest" description="Disordered" evidence="1">
    <location>
        <begin position="211"/>
        <end position="250"/>
    </location>
</feature>
<gene>
    <name evidence="3" type="ORF">CLV38_12818</name>
</gene>
<evidence type="ECO:0000313" key="3">
    <source>
        <dbReference type="EMBL" id="PRY77505.1"/>
    </source>
</evidence>
<reference evidence="3 4" key="1">
    <citation type="submission" date="2018-03" db="EMBL/GenBank/DDBJ databases">
        <title>Genomic Encyclopedia of Archaeal and Bacterial Type Strains, Phase II (KMG-II): from individual species to whole genera.</title>
        <authorList>
            <person name="Goeker M."/>
        </authorList>
    </citation>
    <scope>NUCLEOTIDE SEQUENCE [LARGE SCALE GENOMIC DNA]</scope>
    <source>
        <strain evidence="3 4">DSM 13175</strain>
    </source>
</reference>
<dbReference type="Gene3D" id="3.30.750.140">
    <property type="match status" value="1"/>
</dbReference>
<organism evidence="3 4">
    <name type="scientific">Alkalibacterium olivapovliticus</name>
    <dbReference type="NCBI Taxonomy" id="99907"/>
    <lineage>
        <taxon>Bacteria</taxon>
        <taxon>Bacillati</taxon>
        <taxon>Bacillota</taxon>
        <taxon>Bacilli</taxon>
        <taxon>Lactobacillales</taxon>
        <taxon>Carnobacteriaceae</taxon>
        <taxon>Alkalibacterium</taxon>
    </lineage>
</organism>
<feature type="compositionally biased region" description="Polar residues" evidence="1">
    <location>
        <begin position="436"/>
        <end position="464"/>
    </location>
</feature>
<dbReference type="Proteomes" id="UP000238205">
    <property type="component" value="Unassembled WGS sequence"/>
</dbReference>
<dbReference type="RefSeq" id="WP_106195644.1">
    <property type="nucleotide sequence ID" value="NZ_PVTO01000028.1"/>
</dbReference>
<sequence length="486" mass="54086">MDVTALTQIRSEGPVSKEPIYIDTDAFSEELNKFTSHPRQKDRLDSAEDPSQSAGESELEHTVDEEDPIAFTLIHPFLRLQSDIDSLTRGQASETIHIEQDTTDSFLMIDFLTNDLNGKELTESEMLMSKLVPGETGDRLMDNFQSGKTEPVEEPIPEESLKKIQSISINRTATTDIIGDSSIVTELIDENKVITQEADAISTLNLVEDESEQPLVQHQGDRSKPEIKTTTTEETRLKHSDLSDTEQSTSLGTTLSLTDDIEPDAGNIIKTSSNQSVQPTKDLLNSGLILQEGGEDDTHQPAKEIRSAEQLFTNAMSFDQSVTIPVNHPVHGPVTKEQGTEMIQEMMMSVGTDEGGKEVFKSTLTLTPETLGEVKIELIYDQNGLSGKLVFESDETKKWMESQWQQMKQPLETKGLTISQFDFSVTKPVLQPQTDGFSFSQEFSQSDKQPDKQANSFNDTSENTDSIEDLVQVQRTDRAKGLNIYV</sequence>